<dbReference type="PROSITE" id="PS50850">
    <property type="entry name" value="MFS"/>
    <property type="match status" value="1"/>
</dbReference>
<keyword evidence="2" id="KW-0813">Transport</keyword>
<protein>
    <submittedName>
        <fullName evidence="9">Major facilitator superfamily MFS_1</fullName>
    </submittedName>
</protein>
<sequence>MNLQGTQIFACEASEFSHNQRRILAIAVAWGINALAYSIVYPFLPIYLHSIRGIPMSTVGVMYPIMGIAVIIGSPVSGVLTDRVGRRMLLIGGPVGRSCVFFALALMAVFDAPFVYIAAGLFFSTLLGQFFQNSANAYITDLTSPDERAPAFSKVRVGLNVGWMLGPAIGSFLARTPFSLLFSLTATLCLVTASIPYKFCLRATVRKQEAAGLQRESFWTILRHDHRLLLLLALTFTLFLSVAQFVSTLSIYATLIVGISQTSLGFLYTLNGVLVILFLIPLNTWLKRTEIFERIGWGALLYVIAYVGFGVSRCWGHLALSMAVMTIGEMIALTAIVSAVSHMAPSQMVGRYMGLHGLVDGLGWAIGPFFGAILFEHLHSTPLFLWGFLASGALIAGGSFLAWHFLTAAKN</sequence>
<dbReference type="AlphaFoldDB" id="A0A081C1J8"/>
<dbReference type="Pfam" id="PF07690">
    <property type="entry name" value="MFS_1"/>
    <property type="match status" value="1"/>
</dbReference>
<dbReference type="STRING" id="1499967.U27_05427"/>
<evidence type="ECO:0000256" key="1">
    <source>
        <dbReference type="ARBA" id="ARBA00004651"/>
    </source>
</evidence>
<evidence type="ECO:0000313" key="10">
    <source>
        <dbReference type="Proteomes" id="UP000030661"/>
    </source>
</evidence>
<keyword evidence="10" id="KW-1185">Reference proteome</keyword>
<dbReference type="InterPro" id="IPR036259">
    <property type="entry name" value="MFS_trans_sf"/>
</dbReference>
<dbReference type="InterPro" id="IPR050171">
    <property type="entry name" value="MFS_Transporters"/>
</dbReference>
<dbReference type="HOGENOM" id="CLU_001265_60_4_0"/>
<name>A0A081C1J8_VECG1</name>
<evidence type="ECO:0000256" key="6">
    <source>
        <dbReference type="ARBA" id="ARBA00023136"/>
    </source>
</evidence>
<feature type="transmembrane region" description="Helical" evidence="7">
    <location>
        <begin position="61"/>
        <end position="81"/>
    </location>
</feature>
<feature type="transmembrane region" description="Helical" evidence="7">
    <location>
        <begin position="228"/>
        <end position="253"/>
    </location>
</feature>
<feature type="transmembrane region" description="Helical" evidence="7">
    <location>
        <begin position="352"/>
        <end position="371"/>
    </location>
</feature>
<dbReference type="PRINTS" id="PR01035">
    <property type="entry name" value="TCRTETA"/>
</dbReference>
<gene>
    <name evidence="9" type="ORF">U27_05427</name>
</gene>
<keyword evidence="4 7" id="KW-0812">Transmembrane</keyword>
<dbReference type="eggNOG" id="COG2814">
    <property type="taxonomic scope" value="Bacteria"/>
</dbReference>
<feature type="domain" description="Major facilitator superfamily (MFS) profile" evidence="8">
    <location>
        <begin position="22"/>
        <end position="410"/>
    </location>
</feature>
<keyword evidence="6 7" id="KW-0472">Membrane</keyword>
<keyword evidence="5 7" id="KW-1133">Transmembrane helix</keyword>
<accession>A0A081C1J8</accession>
<dbReference type="InterPro" id="IPR001958">
    <property type="entry name" value="Tet-R_TetA/multi-R_MdtG-like"/>
</dbReference>
<feature type="transmembrane region" description="Helical" evidence="7">
    <location>
        <begin position="265"/>
        <end position="283"/>
    </location>
</feature>
<proteinExistence type="predicted"/>
<feature type="transmembrane region" description="Helical" evidence="7">
    <location>
        <begin position="180"/>
        <end position="199"/>
    </location>
</feature>
<feature type="transmembrane region" description="Helical" evidence="7">
    <location>
        <begin position="295"/>
        <end position="312"/>
    </location>
</feature>
<dbReference type="PANTHER" id="PTHR23517">
    <property type="entry name" value="RESISTANCE PROTEIN MDTM, PUTATIVE-RELATED-RELATED"/>
    <property type="match status" value="1"/>
</dbReference>
<keyword evidence="3" id="KW-1003">Cell membrane</keyword>
<dbReference type="EMBL" id="DF820467">
    <property type="protein sequence ID" value="GAK58453.1"/>
    <property type="molecule type" value="Genomic_DNA"/>
</dbReference>
<dbReference type="InterPro" id="IPR011701">
    <property type="entry name" value="MFS"/>
</dbReference>
<dbReference type="Gene3D" id="1.20.1250.20">
    <property type="entry name" value="MFS general substrate transporter like domains"/>
    <property type="match status" value="1"/>
</dbReference>
<dbReference type="GO" id="GO:0022857">
    <property type="term" value="F:transmembrane transporter activity"/>
    <property type="evidence" value="ECO:0007669"/>
    <property type="project" value="InterPro"/>
</dbReference>
<dbReference type="Proteomes" id="UP000030661">
    <property type="component" value="Unassembled WGS sequence"/>
</dbReference>
<feature type="transmembrane region" description="Helical" evidence="7">
    <location>
        <begin position="383"/>
        <end position="406"/>
    </location>
</feature>
<dbReference type="PANTHER" id="PTHR23517:SF14">
    <property type="entry name" value="PUTATIVE-RELATED"/>
    <property type="match status" value="1"/>
</dbReference>
<evidence type="ECO:0000256" key="3">
    <source>
        <dbReference type="ARBA" id="ARBA00022475"/>
    </source>
</evidence>
<feature type="transmembrane region" description="Helical" evidence="7">
    <location>
        <begin position="23"/>
        <end position="41"/>
    </location>
</feature>
<feature type="transmembrane region" description="Helical" evidence="7">
    <location>
        <begin position="318"/>
        <end position="340"/>
    </location>
</feature>
<evidence type="ECO:0000256" key="4">
    <source>
        <dbReference type="ARBA" id="ARBA00022692"/>
    </source>
</evidence>
<comment type="subcellular location">
    <subcellularLocation>
        <location evidence="1">Cell membrane</location>
        <topology evidence="1">Multi-pass membrane protein</topology>
    </subcellularLocation>
</comment>
<evidence type="ECO:0000256" key="7">
    <source>
        <dbReference type="SAM" id="Phobius"/>
    </source>
</evidence>
<dbReference type="InterPro" id="IPR020846">
    <property type="entry name" value="MFS_dom"/>
</dbReference>
<evidence type="ECO:0000259" key="8">
    <source>
        <dbReference type="PROSITE" id="PS50850"/>
    </source>
</evidence>
<evidence type="ECO:0000313" key="9">
    <source>
        <dbReference type="EMBL" id="GAK58453.1"/>
    </source>
</evidence>
<dbReference type="GO" id="GO:0005886">
    <property type="term" value="C:plasma membrane"/>
    <property type="evidence" value="ECO:0007669"/>
    <property type="project" value="UniProtKB-SubCell"/>
</dbReference>
<dbReference type="CDD" id="cd17329">
    <property type="entry name" value="MFS_MdtH_MDR_like"/>
    <property type="match status" value="1"/>
</dbReference>
<dbReference type="SUPFAM" id="SSF103473">
    <property type="entry name" value="MFS general substrate transporter"/>
    <property type="match status" value="1"/>
</dbReference>
<reference evidence="9" key="1">
    <citation type="journal article" date="2015" name="PeerJ">
        <title>First genomic representation of candidate bacterial phylum KSB3 points to enhanced environmental sensing as a trigger of wastewater bulking.</title>
        <authorList>
            <person name="Sekiguchi Y."/>
            <person name="Ohashi A."/>
            <person name="Parks D.H."/>
            <person name="Yamauchi T."/>
            <person name="Tyson G.W."/>
            <person name="Hugenholtz P."/>
        </authorList>
    </citation>
    <scope>NUCLEOTIDE SEQUENCE [LARGE SCALE GENOMIC DNA]</scope>
</reference>
<organism evidence="9">
    <name type="scientific">Vecturithrix granuli</name>
    <dbReference type="NCBI Taxonomy" id="1499967"/>
    <lineage>
        <taxon>Bacteria</taxon>
        <taxon>Candidatus Moduliflexota</taxon>
        <taxon>Candidatus Vecturitrichia</taxon>
        <taxon>Candidatus Vecturitrichales</taxon>
        <taxon>Candidatus Vecturitrichaceae</taxon>
        <taxon>Candidatus Vecturithrix</taxon>
    </lineage>
</organism>
<evidence type="ECO:0000256" key="2">
    <source>
        <dbReference type="ARBA" id="ARBA00022448"/>
    </source>
</evidence>
<evidence type="ECO:0000256" key="5">
    <source>
        <dbReference type="ARBA" id="ARBA00022989"/>
    </source>
</evidence>